<dbReference type="Proteomes" id="UP000327013">
    <property type="component" value="Unassembled WGS sequence"/>
</dbReference>
<evidence type="ECO:0000256" key="1">
    <source>
        <dbReference type="SAM" id="MobiDB-lite"/>
    </source>
</evidence>
<gene>
    <name evidence="3" type="ORF">FH972_024530</name>
</gene>
<accession>A0A5N6KYQ8</accession>
<feature type="signal peptide" evidence="2">
    <location>
        <begin position="1"/>
        <end position="20"/>
    </location>
</feature>
<evidence type="ECO:0000313" key="4">
    <source>
        <dbReference type="Proteomes" id="UP000327013"/>
    </source>
</evidence>
<dbReference type="EMBL" id="VIBQ01000017">
    <property type="protein sequence ID" value="KAB8360796.1"/>
    <property type="molecule type" value="Genomic_DNA"/>
</dbReference>
<organism evidence="3 4">
    <name type="scientific">Carpinus fangiana</name>
    <dbReference type="NCBI Taxonomy" id="176857"/>
    <lineage>
        <taxon>Eukaryota</taxon>
        <taxon>Viridiplantae</taxon>
        <taxon>Streptophyta</taxon>
        <taxon>Embryophyta</taxon>
        <taxon>Tracheophyta</taxon>
        <taxon>Spermatophyta</taxon>
        <taxon>Magnoliopsida</taxon>
        <taxon>eudicotyledons</taxon>
        <taxon>Gunneridae</taxon>
        <taxon>Pentapetalae</taxon>
        <taxon>rosids</taxon>
        <taxon>fabids</taxon>
        <taxon>Fagales</taxon>
        <taxon>Betulaceae</taxon>
        <taxon>Carpinus</taxon>
    </lineage>
</organism>
<name>A0A5N6KYQ8_9ROSI</name>
<feature type="chain" id="PRO_5024451758" evidence="2">
    <location>
        <begin position="21"/>
        <end position="318"/>
    </location>
</feature>
<proteinExistence type="predicted"/>
<reference evidence="3 4" key="1">
    <citation type="submission" date="2019-06" db="EMBL/GenBank/DDBJ databases">
        <title>A chromosomal-level reference genome of Carpinus fangiana (Coryloideae, Betulaceae).</title>
        <authorList>
            <person name="Yang X."/>
            <person name="Wang Z."/>
            <person name="Zhang L."/>
            <person name="Hao G."/>
            <person name="Liu J."/>
            <person name="Yang Y."/>
        </authorList>
    </citation>
    <scope>NUCLEOTIDE SEQUENCE [LARGE SCALE GENOMIC DNA]</scope>
    <source>
        <strain evidence="3">Cfa_2016G</strain>
        <tissue evidence="3">Leaf</tissue>
    </source>
</reference>
<keyword evidence="2" id="KW-0732">Signal</keyword>
<feature type="region of interest" description="Disordered" evidence="1">
    <location>
        <begin position="257"/>
        <end position="298"/>
    </location>
</feature>
<sequence length="318" mass="31888">MKFTGARVGLLATSITGAAAQSTASDHGYIYYSTSLFVPVEYPLNTFSASLAGNDLTATTFVFDCATATSCGPVTVIQGSSTARFIEADQPITTVWDCPSYGRVTNNDYTASCIVTSTSSGSSLPGASTSVYSAAAFPTYKVLITAGTATPNYALSTAAGTPTEATSLPRVTPSNYYTGPPVTGGMGIGTYEGSQISSIASSTDTPITSSPSATPTDATSAGGYGIGSFEASQISSAAASADGQTTPSVVVTVVTTTPSDAGSAPPQSTAIITTQPTQEPASSTTTTSPPMTQATGAASSFGVGSLGRFVLPLALWYL</sequence>
<feature type="region of interest" description="Disordered" evidence="1">
    <location>
        <begin position="199"/>
        <end position="221"/>
    </location>
</feature>
<keyword evidence="4" id="KW-1185">Reference proteome</keyword>
<dbReference type="AlphaFoldDB" id="A0A5N6KYQ8"/>
<feature type="compositionally biased region" description="Low complexity" evidence="1">
    <location>
        <begin position="273"/>
        <end position="295"/>
    </location>
</feature>
<protein>
    <submittedName>
        <fullName evidence="3">Uncharacterized protein</fullName>
    </submittedName>
</protein>
<comment type="caution">
    <text evidence="3">The sequence shown here is derived from an EMBL/GenBank/DDBJ whole genome shotgun (WGS) entry which is preliminary data.</text>
</comment>
<evidence type="ECO:0000313" key="3">
    <source>
        <dbReference type="EMBL" id="KAB8360796.1"/>
    </source>
</evidence>
<evidence type="ECO:0000256" key="2">
    <source>
        <dbReference type="SAM" id="SignalP"/>
    </source>
</evidence>
<dbReference type="OrthoDB" id="4991875at2759"/>